<dbReference type="Gene3D" id="3.40.1280.10">
    <property type="match status" value="1"/>
</dbReference>
<evidence type="ECO:0000256" key="3">
    <source>
        <dbReference type="ARBA" id="ARBA00022679"/>
    </source>
</evidence>
<dbReference type="InterPro" id="IPR004441">
    <property type="entry name" value="rRNA_MeTrfase_TrmH"/>
</dbReference>
<keyword evidence="2" id="KW-0489">Methyltransferase</keyword>
<dbReference type="GO" id="GO:0005829">
    <property type="term" value="C:cytosol"/>
    <property type="evidence" value="ECO:0007669"/>
    <property type="project" value="TreeGrafter"/>
</dbReference>
<evidence type="ECO:0000256" key="2">
    <source>
        <dbReference type="ARBA" id="ARBA00022603"/>
    </source>
</evidence>
<comment type="caution">
    <text evidence="6">The sequence shown here is derived from an EMBL/GenBank/DDBJ whole genome shotgun (WGS) entry which is preliminary data.</text>
</comment>
<dbReference type="GO" id="GO:0006396">
    <property type="term" value="P:RNA processing"/>
    <property type="evidence" value="ECO:0007669"/>
    <property type="project" value="InterPro"/>
</dbReference>
<dbReference type="SUPFAM" id="SSF75217">
    <property type="entry name" value="alpha/beta knot"/>
    <property type="match status" value="1"/>
</dbReference>
<dbReference type="Gene3D" id="3.30.1330.30">
    <property type="match status" value="1"/>
</dbReference>
<evidence type="ECO:0000259" key="5">
    <source>
        <dbReference type="SMART" id="SM00967"/>
    </source>
</evidence>
<dbReference type="PANTHER" id="PTHR46429:SF1">
    <property type="entry name" value="23S RRNA (GUANOSINE-2'-O-)-METHYLTRANSFERASE RLMB"/>
    <property type="match status" value="1"/>
</dbReference>
<dbReference type="InterPro" id="IPR029064">
    <property type="entry name" value="Ribosomal_eL30-like_sf"/>
</dbReference>
<organism evidence="6">
    <name type="scientific">Caldilineaceae bacterium SB0661_bin_32</name>
    <dbReference type="NCBI Taxonomy" id="2605255"/>
    <lineage>
        <taxon>Bacteria</taxon>
        <taxon>Bacillati</taxon>
        <taxon>Chloroflexota</taxon>
        <taxon>Caldilineae</taxon>
        <taxon>Caldilineales</taxon>
        <taxon>Caldilineaceae</taxon>
    </lineage>
</organism>
<dbReference type="InterPro" id="IPR029026">
    <property type="entry name" value="tRNA_m1G_MTases_N"/>
</dbReference>
<dbReference type="InterPro" id="IPR013123">
    <property type="entry name" value="SpoU_subst-bd"/>
</dbReference>
<name>A0A6B1DCA0_9CHLR</name>
<dbReference type="InterPro" id="IPR029028">
    <property type="entry name" value="Alpha/beta_knot_MTases"/>
</dbReference>
<dbReference type="Pfam" id="PF00588">
    <property type="entry name" value="SpoU_methylase"/>
    <property type="match status" value="1"/>
</dbReference>
<dbReference type="InterPro" id="IPR001537">
    <property type="entry name" value="SpoU_MeTrfase"/>
</dbReference>
<dbReference type="GO" id="GO:0032259">
    <property type="term" value="P:methylation"/>
    <property type="evidence" value="ECO:0007669"/>
    <property type="project" value="UniProtKB-KW"/>
</dbReference>
<evidence type="ECO:0000313" key="6">
    <source>
        <dbReference type="EMBL" id="MYC97124.1"/>
    </source>
</evidence>
<dbReference type="EMBL" id="VXMH01000105">
    <property type="protein sequence ID" value="MYC97124.1"/>
    <property type="molecule type" value="Genomic_DNA"/>
</dbReference>
<sequence length="289" mass="31358">MYPTINHGVAKRRRAAPGRHVCPWKSRKQVDSGQALSEQETITFLEGKISVAAALRSPYRTVHRVLLRADREDRTVRWLQHRAREADVPVAQVGAAEIDAVTQGNSHGGIAAEAGQRQFVSLEALLPRGNGPAFVVMLDGIEDPFNFGQSLRALYAMGAHGVALRARNWMSAAATVARASAGASELMPMAVAETVAEAAEFYRERGLMVACAQKENALPIDEADLTAPLFLLVGGEKRGVTRSFAKQADLCLQIPYDRVSYEPSLGTTAAAAALAYEVMRQRKHARRAV</sequence>
<keyword evidence="3" id="KW-0808">Transferase</keyword>
<proteinExistence type="inferred from homology"/>
<dbReference type="Pfam" id="PF08032">
    <property type="entry name" value="SpoU_sub_bind"/>
    <property type="match status" value="1"/>
</dbReference>
<dbReference type="GO" id="GO:0003723">
    <property type="term" value="F:RNA binding"/>
    <property type="evidence" value="ECO:0007669"/>
    <property type="project" value="InterPro"/>
</dbReference>
<comment type="similarity">
    <text evidence="1">Belongs to the class IV-like SAM-binding methyltransferase superfamily. RNA methyltransferase TrmH family.</text>
</comment>
<protein>
    <recommendedName>
        <fullName evidence="5">RNA 2-O ribose methyltransferase substrate binding domain-containing protein</fullName>
    </recommendedName>
</protein>
<dbReference type="AlphaFoldDB" id="A0A6B1DCA0"/>
<feature type="region of interest" description="Disordered" evidence="4">
    <location>
        <begin position="1"/>
        <end position="23"/>
    </location>
</feature>
<evidence type="ECO:0000256" key="1">
    <source>
        <dbReference type="ARBA" id="ARBA00007228"/>
    </source>
</evidence>
<dbReference type="SMART" id="SM00967">
    <property type="entry name" value="SpoU_sub_bind"/>
    <property type="match status" value="1"/>
</dbReference>
<gene>
    <name evidence="6" type="ORF">F4X14_19370</name>
</gene>
<reference evidence="6" key="1">
    <citation type="submission" date="2019-09" db="EMBL/GenBank/DDBJ databases">
        <title>Characterisation of the sponge microbiome using genome-centric metagenomics.</title>
        <authorList>
            <person name="Engelberts J.P."/>
            <person name="Robbins S.J."/>
            <person name="De Goeij J.M."/>
            <person name="Aranda M."/>
            <person name="Bell S.C."/>
            <person name="Webster N.S."/>
        </authorList>
    </citation>
    <scope>NUCLEOTIDE SEQUENCE</scope>
    <source>
        <strain evidence="6">SB0661_bin_32</strain>
    </source>
</reference>
<dbReference type="GO" id="GO:0008173">
    <property type="term" value="F:RNA methyltransferase activity"/>
    <property type="evidence" value="ECO:0007669"/>
    <property type="project" value="InterPro"/>
</dbReference>
<evidence type="ECO:0000256" key="4">
    <source>
        <dbReference type="SAM" id="MobiDB-lite"/>
    </source>
</evidence>
<dbReference type="PANTHER" id="PTHR46429">
    <property type="entry name" value="23S RRNA (GUANOSINE-2'-O-)-METHYLTRANSFERASE RLMB"/>
    <property type="match status" value="1"/>
</dbReference>
<accession>A0A6B1DCA0</accession>
<feature type="domain" description="RNA 2-O ribose methyltransferase substrate binding" evidence="5">
    <location>
        <begin position="44"/>
        <end position="120"/>
    </location>
</feature>
<dbReference type="SUPFAM" id="SSF55315">
    <property type="entry name" value="L30e-like"/>
    <property type="match status" value="1"/>
</dbReference>